<evidence type="ECO:0000313" key="2">
    <source>
        <dbReference type="Proteomes" id="UP000799536"/>
    </source>
</evidence>
<keyword evidence="2" id="KW-1185">Reference proteome</keyword>
<evidence type="ECO:0000313" key="1">
    <source>
        <dbReference type="EMBL" id="KAF2197587.1"/>
    </source>
</evidence>
<comment type="caution">
    <text evidence="1">The sequence shown here is derived from an EMBL/GenBank/DDBJ whole genome shotgun (WGS) entry which is preliminary data.</text>
</comment>
<accession>A0A9P4MP40</accession>
<protein>
    <submittedName>
        <fullName evidence="1">Uncharacterized protein</fullName>
    </submittedName>
</protein>
<proteinExistence type="predicted"/>
<organism evidence="1 2">
    <name type="scientific">Delitschia confertaspora ATCC 74209</name>
    <dbReference type="NCBI Taxonomy" id="1513339"/>
    <lineage>
        <taxon>Eukaryota</taxon>
        <taxon>Fungi</taxon>
        <taxon>Dikarya</taxon>
        <taxon>Ascomycota</taxon>
        <taxon>Pezizomycotina</taxon>
        <taxon>Dothideomycetes</taxon>
        <taxon>Pleosporomycetidae</taxon>
        <taxon>Pleosporales</taxon>
        <taxon>Delitschiaceae</taxon>
        <taxon>Delitschia</taxon>
    </lineage>
</organism>
<gene>
    <name evidence="1" type="ORF">GQ43DRAFT_199890</name>
</gene>
<sequence length="114" mass="12854">MGWTMSGRVTHKGSIISIITIYLISPVYSERVVLHISGADIGSLTNTRMSREYLVTTKSEARQTVTYRRFLATGPIWSGNYPVCLAFIFESGDDLELTAPCFDEPPVLHRRRMV</sequence>
<dbReference type="EMBL" id="ML994219">
    <property type="protein sequence ID" value="KAF2197587.1"/>
    <property type="molecule type" value="Genomic_DNA"/>
</dbReference>
<name>A0A9P4MP40_9PLEO</name>
<reference evidence="1" key="1">
    <citation type="journal article" date="2020" name="Stud. Mycol.">
        <title>101 Dothideomycetes genomes: a test case for predicting lifestyles and emergence of pathogens.</title>
        <authorList>
            <person name="Haridas S."/>
            <person name="Albert R."/>
            <person name="Binder M."/>
            <person name="Bloem J."/>
            <person name="Labutti K."/>
            <person name="Salamov A."/>
            <person name="Andreopoulos B."/>
            <person name="Baker S."/>
            <person name="Barry K."/>
            <person name="Bills G."/>
            <person name="Bluhm B."/>
            <person name="Cannon C."/>
            <person name="Castanera R."/>
            <person name="Culley D."/>
            <person name="Daum C."/>
            <person name="Ezra D."/>
            <person name="Gonzalez J."/>
            <person name="Henrissat B."/>
            <person name="Kuo A."/>
            <person name="Liang C."/>
            <person name="Lipzen A."/>
            <person name="Lutzoni F."/>
            <person name="Magnuson J."/>
            <person name="Mondo S."/>
            <person name="Nolan M."/>
            <person name="Ohm R."/>
            <person name="Pangilinan J."/>
            <person name="Park H.-J."/>
            <person name="Ramirez L."/>
            <person name="Alfaro M."/>
            <person name="Sun H."/>
            <person name="Tritt A."/>
            <person name="Yoshinaga Y."/>
            <person name="Zwiers L.-H."/>
            <person name="Turgeon B."/>
            <person name="Goodwin S."/>
            <person name="Spatafora J."/>
            <person name="Crous P."/>
            <person name="Grigoriev I."/>
        </authorList>
    </citation>
    <scope>NUCLEOTIDE SEQUENCE</scope>
    <source>
        <strain evidence="1">ATCC 74209</strain>
    </source>
</reference>
<dbReference type="Proteomes" id="UP000799536">
    <property type="component" value="Unassembled WGS sequence"/>
</dbReference>
<dbReference type="AlphaFoldDB" id="A0A9P4MP40"/>